<feature type="chain" id="PRO_5032785595" description="Delta-60 repeat domain-containing protein" evidence="1">
    <location>
        <begin position="27"/>
        <end position="644"/>
    </location>
</feature>
<proteinExistence type="predicted"/>
<sequence>MRRIAAVAVCCLALLGSSLLVAPASAGDENGGTLVGEQPVAGTPQVLDGEVLSVLQVGGTVVLAGSFTRARDDDSDVEVARRGLLAFDAATGRIDPDFHPDPDGVVNAVAAGRSGTVYVGGEFSVIGGLPRAGVARVTLAGGAVVPSFDPGRVDGPVRDLVLRRNKLWVAGAFSRIGGRKQRALAVLAAGSGRARSKPGLTVAGRARHGLGRTAVSRIDVSPNGRYLALIGNFRSVQGERRVQLALLDLRRAAAVSTFRTRFYSATCSELYYSYVRDVAFAPDGSYFVVVTSGGPGGPRSPCDSVARFETRGTDRAARPSWISSTGGDTLQAVEVTSSAVYVGGHQRWFNNPYGANAAGPGAVQRKGIAALSPVNGLPFSWNPGRSRGVGVGDLLVTGAGLWVGSDTDRIGDQERARIALLPTGGASYPAVGTPRRLATVYSARGSDLVRRSHRASRAGPAITVPGGGPDWGAVAGAFLLDGRLYVAGRDGSFTRRTFDGTSYGPAEPVDAADGLVPLLAWRAELATVTGLFYDRGRIYFTLAGSRALHYRYFNPESGVVGADRLVASRRVGGFAPRRVRGMFVAGKHLYWVTGSGHLRRTGWTQGAQSGVPSGEVSEVGGPKVDGVRWGPGVVFAGPPVRQGG</sequence>
<organism evidence="2 3">
    <name type="scientific">Nocardioides kongjuensis</name>
    <dbReference type="NCBI Taxonomy" id="349522"/>
    <lineage>
        <taxon>Bacteria</taxon>
        <taxon>Bacillati</taxon>
        <taxon>Actinomycetota</taxon>
        <taxon>Actinomycetes</taxon>
        <taxon>Propionibacteriales</taxon>
        <taxon>Nocardioidaceae</taxon>
        <taxon>Nocardioides</taxon>
    </lineage>
</organism>
<evidence type="ECO:0008006" key="4">
    <source>
        <dbReference type="Google" id="ProtNLM"/>
    </source>
</evidence>
<dbReference type="RefSeq" id="WP_179729189.1">
    <property type="nucleotide sequence ID" value="NZ_BAABEF010000001.1"/>
</dbReference>
<evidence type="ECO:0000313" key="2">
    <source>
        <dbReference type="EMBL" id="NYD33094.1"/>
    </source>
</evidence>
<name>A0A852RZ42_9ACTN</name>
<protein>
    <recommendedName>
        <fullName evidence="4">Delta-60 repeat domain-containing protein</fullName>
    </recommendedName>
</protein>
<reference evidence="2 3" key="1">
    <citation type="submission" date="2020-07" db="EMBL/GenBank/DDBJ databases">
        <title>Sequencing the genomes of 1000 actinobacteria strains.</title>
        <authorList>
            <person name="Klenk H.-P."/>
        </authorList>
    </citation>
    <scope>NUCLEOTIDE SEQUENCE [LARGE SCALE GENOMIC DNA]</scope>
    <source>
        <strain evidence="2 3">DSM 19082</strain>
    </source>
</reference>
<gene>
    <name evidence="2" type="ORF">BJ958_004640</name>
</gene>
<dbReference type="Proteomes" id="UP000582231">
    <property type="component" value="Unassembled WGS sequence"/>
</dbReference>
<evidence type="ECO:0000256" key="1">
    <source>
        <dbReference type="SAM" id="SignalP"/>
    </source>
</evidence>
<evidence type="ECO:0000313" key="3">
    <source>
        <dbReference type="Proteomes" id="UP000582231"/>
    </source>
</evidence>
<feature type="signal peptide" evidence="1">
    <location>
        <begin position="1"/>
        <end position="26"/>
    </location>
</feature>
<dbReference type="SUPFAM" id="SSF50998">
    <property type="entry name" value="Quinoprotein alcohol dehydrogenase-like"/>
    <property type="match status" value="1"/>
</dbReference>
<dbReference type="SUPFAM" id="SSF82171">
    <property type="entry name" value="DPP6 N-terminal domain-like"/>
    <property type="match status" value="1"/>
</dbReference>
<keyword evidence="3" id="KW-1185">Reference proteome</keyword>
<accession>A0A852RZ42</accession>
<keyword evidence="1" id="KW-0732">Signal</keyword>
<dbReference type="Gene3D" id="2.80.10.50">
    <property type="match status" value="1"/>
</dbReference>
<dbReference type="AlphaFoldDB" id="A0A852RZ42"/>
<dbReference type="EMBL" id="JACCBF010000001">
    <property type="protein sequence ID" value="NYD33094.1"/>
    <property type="molecule type" value="Genomic_DNA"/>
</dbReference>
<comment type="caution">
    <text evidence="2">The sequence shown here is derived from an EMBL/GenBank/DDBJ whole genome shotgun (WGS) entry which is preliminary data.</text>
</comment>
<dbReference type="InterPro" id="IPR011047">
    <property type="entry name" value="Quinoprotein_ADH-like_sf"/>
</dbReference>